<gene>
    <name evidence="1" type="ORF">SCFA_910014</name>
</gene>
<dbReference type="AlphaFoldDB" id="A0A485M984"/>
<dbReference type="InterPro" id="IPR032466">
    <property type="entry name" value="Metal_Hydrolase"/>
</dbReference>
<name>A0A485M984_9ZZZZ</name>
<dbReference type="SUPFAM" id="SSF51556">
    <property type="entry name" value="Metallo-dependent hydrolases"/>
    <property type="match status" value="1"/>
</dbReference>
<organism evidence="1">
    <name type="scientific">anaerobic digester metagenome</name>
    <dbReference type="NCBI Taxonomy" id="1263854"/>
    <lineage>
        <taxon>unclassified sequences</taxon>
        <taxon>metagenomes</taxon>
        <taxon>ecological metagenomes</taxon>
    </lineage>
</organism>
<dbReference type="Gene3D" id="3.20.20.140">
    <property type="entry name" value="Metal-dependent hydrolases"/>
    <property type="match status" value="1"/>
</dbReference>
<sequence length="317" mass="36564">MRIDAHMHINFRNISAQNIIDYLDKHKYDCCWLMTWEDAAQEELNIQNLSIENVYDTFLRHPTRIIPMYAPDPQCDDAPGKLLAWCSRGVRGCAELKTTVNWRSDKLKRLLDAVLKVKIPVVFHMENQPEVLANLKTDTRLEVVLLKILQSGRLKGMPKRVLEMVAEVCAPLERWKKQRTLFPGYKLDFASLRVVLKEYPMIRFIGHGPLFWQHISADGGKNACIQQQGIVRKEGLTCSFLRNYPNLYADISAPSGFYALNRDHAFSRRFLSEFSTKLLFGTDNYPLGHEDLLKSLRLGPKIMKRLMGANAEQILMQ</sequence>
<proteinExistence type="predicted"/>
<dbReference type="GO" id="GO:0016787">
    <property type="term" value="F:hydrolase activity"/>
    <property type="evidence" value="ECO:0007669"/>
    <property type="project" value="UniProtKB-KW"/>
</dbReference>
<dbReference type="EMBL" id="CAADRM010000160">
    <property type="protein sequence ID" value="VFU18896.1"/>
    <property type="molecule type" value="Genomic_DNA"/>
</dbReference>
<accession>A0A485M984</accession>
<protein>
    <submittedName>
        <fullName evidence="1">Amidohydrolase</fullName>
    </submittedName>
</protein>
<evidence type="ECO:0000313" key="1">
    <source>
        <dbReference type="EMBL" id="VFU18896.1"/>
    </source>
</evidence>
<reference evidence="1" key="1">
    <citation type="submission" date="2019-03" db="EMBL/GenBank/DDBJ databases">
        <authorList>
            <person name="Hao L."/>
        </authorList>
    </citation>
    <scope>NUCLEOTIDE SEQUENCE</scope>
</reference>
<keyword evidence="1" id="KW-0378">Hydrolase</keyword>